<protein>
    <submittedName>
        <fullName evidence="1">Uncharacterized protein</fullName>
    </submittedName>
</protein>
<accession>A0A917VZW2</accession>
<organism evidence="1 2">
    <name type="scientific">Sporolactobacillus putidus</name>
    <dbReference type="NCBI Taxonomy" id="492735"/>
    <lineage>
        <taxon>Bacteria</taxon>
        <taxon>Bacillati</taxon>
        <taxon>Bacillota</taxon>
        <taxon>Bacilli</taxon>
        <taxon>Bacillales</taxon>
        <taxon>Sporolactobacillaceae</taxon>
        <taxon>Sporolactobacillus</taxon>
    </lineage>
</organism>
<evidence type="ECO:0000313" key="1">
    <source>
        <dbReference type="EMBL" id="GGL45261.1"/>
    </source>
</evidence>
<dbReference type="Proteomes" id="UP000654670">
    <property type="component" value="Unassembled WGS sequence"/>
</dbReference>
<sequence>MNGLICPTTSISRLHETIFLRSLSNYKKVTNKKRQDTPVFYSILHLCFKKTYKLNISHENDNAIIKKSIKCVKKNESFAEYA</sequence>
<dbReference type="EMBL" id="BMOK01000002">
    <property type="protein sequence ID" value="GGL45261.1"/>
    <property type="molecule type" value="Genomic_DNA"/>
</dbReference>
<evidence type="ECO:0000313" key="2">
    <source>
        <dbReference type="Proteomes" id="UP000654670"/>
    </source>
</evidence>
<name>A0A917VZW2_9BACL</name>
<comment type="caution">
    <text evidence="1">The sequence shown here is derived from an EMBL/GenBank/DDBJ whole genome shotgun (WGS) entry which is preliminary data.</text>
</comment>
<proteinExistence type="predicted"/>
<reference evidence="1" key="1">
    <citation type="journal article" date="2014" name="Int. J. Syst. Evol. Microbiol.">
        <title>Complete genome sequence of Corynebacterium casei LMG S-19264T (=DSM 44701T), isolated from a smear-ripened cheese.</title>
        <authorList>
            <consortium name="US DOE Joint Genome Institute (JGI-PGF)"/>
            <person name="Walter F."/>
            <person name="Albersmeier A."/>
            <person name="Kalinowski J."/>
            <person name="Ruckert C."/>
        </authorList>
    </citation>
    <scope>NUCLEOTIDE SEQUENCE</scope>
    <source>
        <strain evidence="1">JCM 15325</strain>
    </source>
</reference>
<dbReference type="AlphaFoldDB" id="A0A917VZW2"/>
<gene>
    <name evidence="1" type="ORF">GCM10007968_06710</name>
</gene>
<reference evidence="1" key="2">
    <citation type="submission" date="2020-09" db="EMBL/GenBank/DDBJ databases">
        <authorList>
            <person name="Sun Q."/>
            <person name="Ohkuma M."/>
        </authorList>
    </citation>
    <scope>NUCLEOTIDE SEQUENCE</scope>
    <source>
        <strain evidence="1">JCM 15325</strain>
    </source>
</reference>
<keyword evidence="2" id="KW-1185">Reference proteome</keyword>